<evidence type="ECO:0000256" key="3">
    <source>
        <dbReference type="SAM" id="MobiDB-lite"/>
    </source>
</evidence>
<dbReference type="SUPFAM" id="SSF55729">
    <property type="entry name" value="Acyl-CoA N-acyltransferases (Nat)"/>
    <property type="match status" value="1"/>
</dbReference>
<dbReference type="Proteomes" id="UP000053611">
    <property type="component" value="Unassembled WGS sequence"/>
</dbReference>
<keyword evidence="1 5" id="KW-0808">Transferase</keyword>
<proteinExistence type="predicted"/>
<evidence type="ECO:0000313" key="5">
    <source>
        <dbReference type="EMBL" id="KLT42423.1"/>
    </source>
</evidence>
<dbReference type="CDD" id="cd04301">
    <property type="entry name" value="NAT_SF"/>
    <property type="match status" value="1"/>
</dbReference>
<feature type="domain" description="N-acetyltransferase" evidence="4">
    <location>
        <begin position="20"/>
        <end position="193"/>
    </location>
</feature>
<organism evidence="5 6">
    <name type="scientific">Cutaneotrichosporon oleaginosum</name>
    <dbReference type="NCBI Taxonomy" id="879819"/>
    <lineage>
        <taxon>Eukaryota</taxon>
        <taxon>Fungi</taxon>
        <taxon>Dikarya</taxon>
        <taxon>Basidiomycota</taxon>
        <taxon>Agaricomycotina</taxon>
        <taxon>Tremellomycetes</taxon>
        <taxon>Trichosporonales</taxon>
        <taxon>Trichosporonaceae</taxon>
        <taxon>Cutaneotrichosporon</taxon>
    </lineage>
</organism>
<dbReference type="InterPro" id="IPR016181">
    <property type="entry name" value="Acyl_CoA_acyltransferase"/>
</dbReference>
<dbReference type="EMBL" id="KQ087205">
    <property type="protein sequence ID" value="KLT42423.1"/>
    <property type="molecule type" value="Genomic_DNA"/>
</dbReference>
<evidence type="ECO:0000313" key="6">
    <source>
        <dbReference type="Proteomes" id="UP000053611"/>
    </source>
</evidence>
<name>A0A0J0XMV4_9TREE</name>
<accession>A0A0J0XMV4</accession>
<dbReference type="RefSeq" id="XP_018278914.1">
    <property type="nucleotide sequence ID" value="XM_018423140.1"/>
</dbReference>
<dbReference type="PANTHER" id="PTHR43877:SF2">
    <property type="entry name" value="AMINOALKYLPHOSPHONATE N-ACETYLTRANSFERASE-RELATED"/>
    <property type="match status" value="1"/>
</dbReference>
<dbReference type="InterPro" id="IPR000182">
    <property type="entry name" value="GNAT_dom"/>
</dbReference>
<reference evidence="5 6" key="1">
    <citation type="submission" date="2015-03" db="EMBL/GenBank/DDBJ databases">
        <title>Genomics and transcriptomics of the oil-accumulating basidiomycete yeast T. oleaginosus allow insights into substrate utilization and the diverse evolutionary trajectories of mating systems in fungi.</title>
        <authorList>
            <consortium name="DOE Joint Genome Institute"/>
            <person name="Kourist R."/>
            <person name="Kracht O."/>
            <person name="Bracharz F."/>
            <person name="Lipzen A."/>
            <person name="Nolan M."/>
            <person name="Ohm R."/>
            <person name="Grigoriev I."/>
            <person name="Sun S."/>
            <person name="Heitman J."/>
            <person name="Bruck T."/>
            <person name="Nowrousian M."/>
        </authorList>
    </citation>
    <scope>NUCLEOTIDE SEQUENCE [LARGE SCALE GENOMIC DNA]</scope>
    <source>
        <strain evidence="5 6">IBC0246</strain>
    </source>
</reference>
<dbReference type="GeneID" id="28983743"/>
<dbReference type="AlphaFoldDB" id="A0A0J0XMV4"/>
<dbReference type="GO" id="GO:0016747">
    <property type="term" value="F:acyltransferase activity, transferring groups other than amino-acyl groups"/>
    <property type="evidence" value="ECO:0007669"/>
    <property type="project" value="InterPro"/>
</dbReference>
<evidence type="ECO:0000256" key="1">
    <source>
        <dbReference type="ARBA" id="ARBA00022679"/>
    </source>
</evidence>
<protein>
    <submittedName>
        <fullName evidence="5">Acyl-CoA N-acyltransferase</fullName>
    </submittedName>
</protein>
<dbReference type="PROSITE" id="PS51186">
    <property type="entry name" value="GNAT"/>
    <property type="match status" value="1"/>
</dbReference>
<gene>
    <name evidence="5" type="ORF">CC85DRAFT_285522</name>
</gene>
<dbReference type="InterPro" id="IPR050832">
    <property type="entry name" value="Bact_Acetyltransf"/>
</dbReference>
<dbReference type="Pfam" id="PF00583">
    <property type="entry name" value="Acetyltransf_1"/>
    <property type="match status" value="1"/>
</dbReference>
<keyword evidence="6" id="KW-1185">Reference proteome</keyword>
<dbReference type="PANTHER" id="PTHR43877">
    <property type="entry name" value="AMINOALKYLPHOSPHONATE N-ACETYLTRANSFERASE-RELATED-RELATED"/>
    <property type="match status" value="1"/>
</dbReference>
<evidence type="ECO:0000256" key="2">
    <source>
        <dbReference type="ARBA" id="ARBA00023315"/>
    </source>
</evidence>
<feature type="compositionally biased region" description="Polar residues" evidence="3">
    <location>
        <begin position="211"/>
        <end position="221"/>
    </location>
</feature>
<dbReference type="Gene3D" id="3.40.630.30">
    <property type="match status" value="1"/>
</dbReference>
<keyword evidence="2 5" id="KW-0012">Acyltransferase</keyword>
<dbReference type="OrthoDB" id="10456029at2759"/>
<evidence type="ECO:0000259" key="4">
    <source>
        <dbReference type="PROSITE" id="PS51186"/>
    </source>
</evidence>
<sequence>MSAIILPSEPPSGASTPPSITIRPRRPEDFPALCDLLERQQPSSLYPIRWPLPMPVPQFIQRPGEAAAFVAECAGQILGHVAVRYGLGGPADEEELTTRWAEAHGCEEKDVRVIAVLFTDPAWAGKGVGSGLFAVATKAARAGGGRPCLDVVSTNTGPLQFYKRRGWKIVGDWQAPWVPGMRIDVHLMILPMEAANGSVAGTDSPALVPTGAQQPGTRQRA</sequence>
<feature type="region of interest" description="Disordered" evidence="3">
    <location>
        <begin position="201"/>
        <end position="221"/>
    </location>
</feature>
<feature type="region of interest" description="Disordered" evidence="3">
    <location>
        <begin position="1"/>
        <end position="26"/>
    </location>
</feature>